<dbReference type="Proteomes" id="UP001530377">
    <property type="component" value="Unassembled WGS sequence"/>
</dbReference>
<feature type="region of interest" description="Disordered" evidence="1">
    <location>
        <begin position="566"/>
        <end position="602"/>
    </location>
</feature>
<evidence type="ECO:0000313" key="3">
    <source>
        <dbReference type="Proteomes" id="UP001530377"/>
    </source>
</evidence>
<reference evidence="2 3" key="1">
    <citation type="submission" date="2024-10" db="EMBL/GenBank/DDBJ databases">
        <title>Updated reference genomes for cyclostephanoid diatoms.</title>
        <authorList>
            <person name="Roberts W.R."/>
            <person name="Alverson A.J."/>
        </authorList>
    </citation>
    <scope>NUCLEOTIDE SEQUENCE [LARGE SCALE GENOMIC DNA]</scope>
    <source>
        <strain evidence="2 3">AJA228-03</strain>
    </source>
</reference>
<dbReference type="EMBL" id="JALLPB020000129">
    <property type="protein sequence ID" value="KAL3816849.1"/>
    <property type="molecule type" value="Genomic_DNA"/>
</dbReference>
<protein>
    <recommendedName>
        <fullName evidence="4">tRNA-intron lyase</fullName>
    </recommendedName>
</protein>
<comment type="caution">
    <text evidence="2">The sequence shown here is derived from an EMBL/GenBank/DDBJ whole genome shotgun (WGS) entry which is preliminary data.</text>
</comment>
<evidence type="ECO:0000256" key="1">
    <source>
        <dbReference type="SAM" id="MobiDB-lite"/>
    </source>
</evidence>
<feature type="region of interest" description="Disordered" evidence="1">
    <location>
        <begin position="145"/>
        <end position="194"/>
    </location>
</feature>
<evidence type="ECO:0008006" key="4">
    <source>
        <dbReference type="Google" id="ProtNLM"/>
    </source>
</evidence>
<gene>
    <name evidence="2" type="ORF">ACHAXA_005127</name>
</gene>
<sequence length="692" mass="75502">MIFSADLVRLLDEGTRCRLPPTHVGVRRVRDAPTTTRRRGEGGGEGEGVVSGGGERMRYAGDDCDDDAWGAPSDVAATDRDDEACPHPRRARGEDDDVVDDDCDVRAAAGEDGGRVSSALASASTSSSSAAAAIIYRVIDPESGRERRMTSREKKELKFRMKMESRDASREEKRRLHEQRIRDAKRGKAERLRSKRMVAWRRQTPMGNERYHEVEEEMKTDSTDTIQMYARTTEDDGMGGGMITTKSVGSFRGTDPSTRWRRDHNGERGPASSSEKGHANDKYDAATFTSNDLTYVSSTKGAQDAEYHDAGGSSSFNAPVVRDVPPSNVVGGRRFLPPAMLTPAATLVAMDLGLLAPPPPPSSSSSLLPRRNGCDEMLAIKTVMDISLSSEWARRLQQSMIPAETTRAGEDIRPMAYRLVPEPWRRLCPDSLWTATPVATSSSYSCKNVDEGGATMRSRQRVGCPEGKGAGGSPGGVEEDESTRVVEEEAGIAACRRPSALLRIRDPSSFSTYDEDAYAVIGHLHRHSRLHIACGAAFGCDFLLYDGRREDRHSFAGLRIYSIGRQRHGDGDGENDDSYKSGGKDDDHDEYNDASGAGKEGGILRFPMPSAYDMASQVRTLNTARKIALVAMVVRDRRQGNSGNNASALTARIAIVDLALEKVLTAHAHVRKGTTTKRRSEEDAASGLARKK</sequence>
<feature type="region of interest" description="Disordered" evidence="1">
    <location>
        <begin position="233"/>
        <end position="280"/>
    </location>
</feature>
<name>A0ABD3RX95_9STRA</name>
<feature type="compositionally biased region" description="Basic and acidic residues" evidence="1">
    <location>
        <begin position="567"/>
        <end position="586"/>
    </location>
</feature>
<feature type="compositionally biased region" description="Basic and acidic residues" evidence="1">
    <location>
        <begin position="77"/>
        <end position="86"/>
    </location>
</feature>
<feature type="region of interest" description="Disordered" evidence="1">
    <location>
        <begin position="31"/>
        <end position="98"/>
    </location>
</feature>
<evidence type="ECO:0000313" key="2">
    <source>
        <dbReference type="EMBL" id="KAL3816849.1"/>
    </source>
</evidence>
<feature type="compositionally biased region" description="Basic and acidic residues" evidence="1">
    <location>
        <begin position="258"/>
        <end position="267"/>
    </location>
</feature>
<proteinExistence type="predicted"/>
<accession>A0ABD3RX95</accession>
<feature type="region of interest" description="Disordered" evidence="1">
    <location>
        <begin position="455"/>
        <end position="482"/>
    </location>
</feature>
<feature type="compositionally biased region" description="Gly residues" evidence="1">
    <location>
        <begin position="43"/>
        <end position="54"/>
    </location>
</feature>
<dbReference type="AlphaFoldDB" id="A0ABD3RX95"/>
<organism evidence="2 3">
    <name type="scientific">Cyclostephanos tholiformis</name>
    <dbReference type="NCBI Taxonomy" id="382380"/>
    <lineage>
        <taxon>Eukaryota</taxon>
        <taxon>Sar</taxon>
        <taxon>Stramenopiles</taxon>
        <taxon>Ochrophyta</taxon>
        <taxon>Bacillariophyta</taxon>
        <taxon>Coscinodiscophyceae</taxon>
        <taxon>Thalassiosirophycidae</taxon>
        <taxon>Stephanodiscales</taxon>
        <taxon>Stephanodiscaceae</taxon>
        <taxon>Cyclostephanos</taxon>
    </lineage>
</organism>
<feature type="compositionally biased region" description="Gly residues" evidence="1">
    <location>
        <begin position="466"/>
        <end position="475"/>
    </location>
</feature>
<feature type="compositionally biased region" description="Basic and acidic residues" evidence="1">
    <location>
        <begin position="145"/>
        <end position="192"/>
    </location>
</feature>
<keyword evidence="3" id="KW-1185">Reference proteome</keyword>
<feature type="region of interest" description="Disordered" evidence="1">
    <location>
        <begin position="671"/>
        <end position="692"/>
    </location>
</feature>